<keyword evidence="4" id="KW-0472">Membrane</keyword>
<feature type="chain" id="PRO_5015911102" evidence="6">
    <location>
        <begin position="20"/>
        <end position="462"/>
    </location>
</feature>
<comment type="caution">
    <text evidence="7">The sequence shown here is derived from an EMBL/GenBank/DDBJ whole genome shotgun (WGS) entry which is preliminary data.</text>
</comment>
<dbReference type="RefSeq" id="WP_111317302.1">
    <property type="nucleotide sequence ID" value="NZ_QKZT01000004.1"/>
</dbReference>
<comment type="subcellular location">
    <subcellularLocation>
        <location evidence="1">Cell outer membrane</location>
    </subcellularLocation>
</comment>
<proteinExistence type="predicted"/>
<dbReference type="GO" id="GO:0009279">
    <property type="term" value="C:cell outer membrane"/>
    <property type="evidence" value="ECO:0007669"/>
    <property type="project" value="UniProtKB-SubCell"/>
</dbReference>
<dbReference type="PANTHER" id="PTHR30026:SF20">
    <property type="entry name" value="OUTER MEMBRANE PROTEIN TOLC"/>
    <property type="match status" value="1"/>
</dbReference>
<dbReference type="Proteomes" id="UP000248882">
    <property type="component" value="Unassembled WGS sequence"/>
</dbReference>
<dbReference type="GO" id="GO:0015562">
    <property type="term" value="F:efflux transmembrane transporter activity"/>
    <property type="evidence" value="ECO:0007669"/>
    <property type="project" value="InterPro"/>
</dbReference>
<dbReference type="EMBL" id="QKZT01000004">
    <property type="protein sequence ID" value="PZX54890.1"/>
    <property type="molecule type" value="Genomic_DNA"/>
</dbReference>
<keyword evidence="2" id="KW-1134">Transmembrane beta strand</keyword>
<sequence>MKKQFITFLLLLGSLSIQAQNTDTLAFETFLEWVKSYHPIAAQADIMGRMGDMEVRTARGSFDPLLYGNLDKKSYDQKNYYDKRQAGISIPTWAGIELNGAFEQNSGQYLNPENSVPSGGLFSAGASINLGQGLILDDRRAGLRKAQIYQESTESVRKNLMNELYLQATGAYWNWSLAYANRALQAEGVALAKTRFQAVKVSYEQGDLPAIDTVEAASQLLNREYNLQKADNELFMRGQDLNNYLWDDSGNPIALAIETIPEQLKTNQPLMVNEEELRVLVAAHPDLMLADYELASLDVDRRLKAQQIIPVVKLKYNFLTENLNQFDQAAFFENNYKWGLTVYTPLMWRKARGGMRLAEAKIDYKQNSRDLKELQLRSKLENELNGWNAVTNQINTYTGNVAALEQLLQGEVRKFEIGESSLFLVNSREISVFSSKITLNELLAKRKVSFAKTRYAAGVGFE</sequence>
<dbReference type="PANTHER" id="PTHR30026">
    <property type="entry name" value="OUTER MEMBRANE PROTEIN TOLC"/>
    <property type="match status" value="1"/>
</dbReference>
<dbReference type="AlphaFoldDB" id="A0A2W7R929"/>
<organism evidence="7 8">
    <name type="scientific">Algoriphagus chordae</name>
    <dbReference type="NCBI Taxonomy" id="237019"/>
    <lineage>
        <taxon>Bacteria</taxon>
        <taxon>Pseudomonadati</taxon>
        <taxon>Bacteroidota</taxon>
        <taxon>Cytophagia</taxon>
        <taxon>Cytophagales</taxon>
        <taxon>Cyclobacteriaceae</taxon>
        <taxon>Algoriphagus</taxon>
    </lineage>
</organism>
<dbReference type="GO" id="GO:0015288">
    <property type="term" value="F:porin activity"/>
    <property type="evidence" value="ECO:0007669"/>
    <property type="project" value="TreeGrafter"/>
</dbReference>
<dbReference type="SUPFAM" id="SSF56954">
    <property type="entry name" value="Outer membrane efflux proteins (OEP)"/>
    <property type="match status" value="1"/>
</dbReference>
<evidence type="ECO:0000256" key="1">
    <source>
        <dbReference type="ARBA" id="ARBA00004442"/>
    </source>
</evidence>
<gene>
    <name evidence="7" type="ORF">LV85_01228</name>
</gene>
<keyword evidence="8" id="KW-1185">Reference proteome</keyword>
<keyword evidence="5" id="KW-0998">Cell outer membrane</keyword>
<keyword evidence="3" id="KW-0812">Transmembrane</keyword>
<evidence type="ECO:0000256" key="2">
    <source>
        <dbReference type="ARBA" id="ARBA00022452"/>
    </source>
</evidence>
<evidence type="ECO:0000256" key="5">
    <source>
        <dbReference type="ARBA" id="ARBA00023237"/>
    </source>
</evidence>
<reference evidence="7 8" key="1">
    <citation type="submission" date="2018-06" db="EMBL/GenBank/DDBJ databases">
        <title>Genomic Encyclopedia of Archaeal and Bacterial Type Strains, Phase II (KMG-II): from individual species to whole genera.</title>
        <authorList>
            <person name="Goeker M."/>
        </authorList>
    </citation>
    <scope>NUCLEOTIDE SEQUENCE [LARGE SCALE GENOMIC DNA]</scope>
    <source>
        <strain evidence="7 8">DSM 19830</strain>
    </source>
</reference>
<feature type="signal peptide" evidence="6">
    <location>
        <begin position="1"/>
        <end position="19"/>
    </location>
</feature>
<dbReference type="Gene3D" id="1.20.1600.10">
    <property type="entry name" value="Outer membrane efflux proteins (OEP)"/>
    <property type="match status" value="1"/>
</dbReference>
<accession>A0A2W7R929</accession>
<evidence type="ECO:0000313" key="8">
    <source>
        <dbReference type="Proteomes" id="UP000248882"/>
    </source>
</evidence>
<evidence type="ECO:0000256" key="3">
    <source>
        <dbReference type="ARBA" id="ARBA00022692"/>
    </source>
</evidence>
<dbReference type="InterPro" id="IPR051906">
    <property type="entry name" value="TolC-like"/>
</dbReference>
<keyword evidence="6" id="KW-0732">Signal</keyword>
<evidence type="ECO:0000256" key="6">
    <source>
        <dbReference type="SAM" id="SignalP"/>
    </source>
</evidence>
<dbReference type="GO" id="GO:1990281">
    <property type="term" value="C:efflux pump complex"/>
    <property type="evidence" value="ECO:0007669"/>
    <property type="project" value="TreeGrafter"/>
</dbReference>
<evidence type="ECO:0000256" key="4">
    <source>
        <dbReference type="ARBA" id="ARBA00023136"/>
    </source>
</evidence>
<evidence type="ECO:0000313" key="7">
    <source>
        <dbReference type="EMBL" id="PZX54890.1"/>
    </source>
</evidence>
<name>A0A2W7R929_9BACT</name>
<protein>
    <submittedName>
        <fullName evidence="7">Outer membrane protein TolC</fullName>
    </submittedName>
</protein>
<dbReference type="OrthoDB" id="581172at2"/>